<feature type="chain" id="PRO_5039665531" description="LPXTG-motif cell wall-anchored protein" evidence="3">
    <location>
        <begin position="31"/>
        <end position="302"/>
    </location>
</feature>
<keyword evidence="5" id="KW-1185">Reference proteome</keyword>
<organism evidence="4 5">
    <name type="scientific">Streptomyces puniciscabiei</name>
    <dbReference type="NCBI Taxonomy" id="164348"/>
    <lineage>
        <taxon>Bacteria</taxon>
        <taxon>Bacillati</taxon>
        <taxon>Actinomycetota</taxon>
        <taxon>Actinomycetes</taxon>
        <taxon>Kitasatosporales</taxon>
        <taxon>Streptomycetaceae</taxon>
        <taxon>Streptomyces</taxon>
    </lineage>
</organism>
<feature type="signal peptide" evidence="3">
    <location>
        <begin position="1"/>
        <end position="30"/>
    </location>
</feature>
<evidence type="ECO:0000256" key="3">
    <source>
        <dbReference type="SAM" id="SignalP"/>
    </source>
</evidence>
<dbReference type="InterPro" id="IPR048202">
    <property type="entry name" value="SCO1860-like"/>
</dbReference>
<dbReference type="EMBL" id="VFNX01000009">
    <property type="protein sequence ID" value="TQK79117.1"/>
    <property type="molecule type" value="Genomic_DNA"/>
</dbReference>
<keyword evidence="2" id="KW-0812">Transmembrane</keyword>
<reference evidence="4 5" key="1">
    <citation type="submission" date="2019-06" db="EMBL/GenBank/DDBJ databases">
        <title>Sequencing the genomes of 1000 actinobacteria strains.</title>
        <authorList>
            <person name="Klenk H.-P."/>
        </authorList>
    </citation>
    <scope>NUCLEOTIDE SEQUENCE [LARGE SCALE GENOMIC DNA]</scope>
    <source>
        <strain evidence="4 5">DSM 41929</strain>
    </source>
</reference>
<dbReference type="Proteomes" id="UP000318103">
    <property type="component" value="Unassembled WGS sequence"/>
</dbReference>
<dbReference type="OrthoDB" id="4256821at2"/>
<keyword evidence="2" id="KW-1133">Transmembrane helix</keyword>
<feature type="transmembrane region" description="Helical" evidence="2">
    <location>
        <begin position="275"/>
        <end position="294"/>
    </location>
</feature>
<protein>
    <recommendedName>
        <fullName evidence="6">LPXTG-motif cell wall-anchored protein</fullName>
    </recommendedName>
</protein>
<gene>
    <name evidence="4" type="ORF">FB563_8497</name>
</gene>
<proteinExistence type="predicted"/>
<name>A0A542SXT1_9ACTN</name>
<dbReference type="RefSeq" id="WP_063797055.1">
    <property type="nucleotide sequence ID" value="NZ_JBPJFI010000002.1"/>
</dbReference>
<evidence type="ECO:0000256" key="1">
    <source>
        <dbReference type="SAM" id="MobiDB-lite"/>
    </source>
</evidence>
<sequence>MTRISALTPSVRRLAAVAVSGFLVAGPAVTGEASAAEAADASKGGATATAFRAALDVSGPTGTVPVHASLNAVQAPATAEKKTLDVALDKVDGDRPVNLLQADVAMARGDVARGRAQGTTHLVRARVHVPGLPVLPVLEVEEVTATATCVAGQKPTAESQVLGPLTALGKPLPSTGDGTTVEVPGVGRVRLAFSHKETTSSTAAATSVQLQVSVDPLHLGVAKVEGTVTLAEATCRSPRANAPVAPGRSAPRPQLVSRSEASDLAKTGGTGLTPYVLSAGATLVTVGAGAVRLARRGRRRHP</sequence>
<dbReference type="AlphaFoldDB" id="A0A542SXT1"/>
<dbReference type="NCBIfam" id="NF041527">
    <property type="entry name" value="SCO1860_LAETG"/>
    <property type="match status" value="1"/>
</dbReference>
<keyword evidence="3" id="KW-0732">Signal</keyword>
<keyword evidence="2" id="KW-0472">Membrane</keyword>
<evidence type="ECO:0000256" key="2">
    <source>
        <dbReference type="SAM" id="Phobius"/>
    </source>
</evidence>
<evidence type="ECO:0008006" key="6">
    <source>
        <dbReference type="Google" id="ProtNLM"/>
    </source>
</evidence>
<feature type="region of interest" description="Disordered" evidence="1">
    <location>
        <begin position="239"/>
        <end position="269"/>
    </location>
</feature>
<evidence type="ECO:0000313" key="4">
    <source>
        <dbReference type="EMBL" id="TQK79117.1"/>
    </source>
</evidence>
<evidence type="ECO:0000313" key="5">
    <source>
        <dbReference type="Proteomes" id="UP000318103"/>
    </source>
</evidence>
<comment type="caution">
    <text evidence="4">The sequence shown here is derived from an EMBL/GenBank/DDBJ whole genome shotgun (WGS) entry which is preliminary data.</text>
</comment>
<accession>A0A542SXT1</accession>